<dbReference type="EMBL" id="BAABME010009383">
    <property type="protein sequence ID" value="GAA0175069.1"/>
    <property type="molecule type" value="Genomic_DNA"/>
</dbReference>
<organism evidence="1 2">
    <name type="scientific">Lithospermum erythrorhizon</name>
    <name type="common">Purple gromwell</name>
    <name type="synonym">Lithospermum officinale var. erythrorhizon</name>
    <dbReference type="NCBI Taxonomy" id="34254"/>
    <lineage>
        <taxon>Eukaryota</taxon>
        <taxon>Viridiplantae</taxon>
        <taxon>Streptophyta</taxon>
        <taxon>Embryophyta</taxon>
        <taxon>Tracheophyta</taxon>
        <taxon>Spermatophyta</taxon>
        <taxon>Magnoliopsida</taxon>
        <taxon>eudicotyledons</taxon>
        <taxon>Gunneridae</taxon>
        <taxon>Pentapetalae</taxon>
        <taxon>asterids</taxon>
        <taxon>lamiids</taxon>
        <taxon>Boraginales</taxon>
        <taxon>Boraginaceae</taxon>
        <taxon>Boraginoideae</taxon>
        <taxon>Lithospermeae</taxon>
        <taxon>Lithospermum</taxon>
    </lineage>
</organism>
<gene>
    <name evidence="1" type="ORF">LIER_28323</name>
</gene>
<sequence>MCLEDYLYVKELDTRLSEKPEKTYDKIWKTLDRLVLGIIRLCLLRNIVANIANETTTKRLIKALLDLYEIVSTNATIASVPPLSLLTISKILWSIETSLNFKNLL</sequence>
<keyword evidence="2" id="KW-1185">Reference proteome</keyword>
<proteinExistence type="predicted"/>
<comment type="caution">
    <text evidence="1">The sequence shown here is derived from an EMBL/GenBank/DDBJ whole genome shotgun (WGS) entry which is preliminary data.</text>
</comment>
<reference evidence="1 2" key="1">
    <citation type="submission" date="2024-01" db="EMBL/GenBank/DDBJ databases">
        <title>The complete chloroplast genome sequence of Lithospermum erythrorhizon: insights into the phylogenetic relationship among Boraginaceae species and the maternal lineages of purple gromwells.</title>
        <authorList>
            <person name="Okada T."/>
            <person name="Watanabe K."/>
        </authorList>
    </citation>
    <scope>NUCLEOTIDE SEQUENCE [LARGE SCALE GENOMIC DNA]</scope>
</reference>
<evidence type="ECO:0000313" key="1">
    <source>
        <dbReference type="EMBL" id="GAA0175069.1"/>
    </source>
</evidence>
<name>A0AAV3RFA4_LITER</name>
<protein>
    <submittedName>
        <fullName evidence="1">Uncharacterized protein</fullName>
    </submittedName>
</protein>
<accession>A0AAV3RFA4</accession>
<dbReference type="Proteomes" id="UP001454036">
    <property type="component" value="Unassembled WGS sequence"/>
</dbReference>
<evidence type="ECO:0000313" key="2">
    <source>
        <dbReference type="Proteomes" id="UP001454036"/>
    </source>
</evidence>
<dbReference type="AlphaFoldDB" id="A0AAV3RFA4"/>